<dbReference type="EMBL" id="BAABME010006108">
    <property type="protein sequence ID" value="GAA0167467.1"/>
    <property type="molecule type" value="Genomic_DNA"/>
</dbReference>
<protein>
    <submittedName>
        <fullName evidence="1">Uncharacterized protein</fullName>
    </submittedName>
</protein>
<name>A0AAV3QTP3_LITER</name>
<proteinExistence type="predicted"/>
<sequence length="225" mass="26039">MKDFSHFTLCKFSLPSPKLFHHPKKLSFLFFTMACTKRTTKRVSPPARGKNLQGESSSPLPLLLPLLLHPLPSPMPYLLLGLEQMVIRPYTSKPGTSVRNRLKSASRWKCWSRSYRVSFFKPATTPRTWPSLDQELKRAQMERDAADQDALDTRRDKEGLRWAHLQENPLRCCRVGVAILSDFVLYSQDWSPTLPALTKEYTKLVVYWSSLGNRVQLILYLRRTC</sequence>
<gene>
    <name evidence="1" type="ORF">LIER_22395</name>
</gene>
<accession>A0AAV3QTP3</accession>
<reference evidence="1 2" key="1">
    <citation type="submission" date="2024-01" db="EMBL/GenBank/DDBJ databases">
        <title>The complete chloroplast genome sequence of Lithospermum erythrorhizon: insights into the phylogenetic relationship among Boraginaceae species and the maternal lineages of purple gromwells.</title>
        <authorList>
            <person name="Okada T."/>
            <person name="Watanabe K."/>
        </authorList>
    </citation>
    <scope>NUCLEOTIDE SEQUENCE [LARGE SCALE GENOMIC DNA]</scope>
</reference>
<comment type="caution">
    <text evidence="1">The sequence shown here is derived from an EMBL/GenBank/DDBJ whole genome shotgun (WGS) entry which is preliminary data.</text>
</comment>
<evidence type="ECO:0000313" key="1">
    <source>
        <dbReference type="EMBL" id="GAA0167467.1"/>
    </source>
</evidence>
<dbReference type="AlphaFoldDB" id="A0AAV3QTP3"/>
<evidence type="ECO:0000313" key="2">
    <source>
        <dbReference type="Proteomes" id="UP001454036"/>
    </source>
</evidence>
<keyword evidence="2" id="KW-1185">Reference proteome</keyword>
<organism evidence="1 2">
    <name type="scientific">Lithospermum erythrorhizon</name>
    <name type="common">Purple gromwell</name>
    <name type="synonym">Lithospermum officinale var. erythrorhizon</name>
    <dbReference type="NCBI Taxonomy" id="34254"/>
    <lineage>
        <taxon>Eukaryota</taxon>
        <taxon>Viridiplantae</taxon>
        <taxon>Streptophyta</taxon>
        <taxon>Embryophyta</taxon>
        <taxon>Tracheophyta</taxon>
        <taxon>Spermatophyta</taxon>
        <taxon>Magnoliopsida</taxon>
        <taxon>eudicotyledons</taxon>
        <taxon>Gunneridae</taxon>
        <taxon>Pentapetalae</taxon>
        <taxon>asterids</taxon>
        <taxon>lamiids</taxon>
        <taxon>Boraginales</taxon>
        <taxon>Boraginaceae</taxon>
        <taxon>Boraginoideae</taxon>
        <taxon>Lithospermeae</taxon>
        <taxon>Lithospermum</taxon>
    </lineage>
</organism>
<dbReference type="Proteomes" id="UP001454036">
    <property type="component" value="Unassembled WGS sequence"/>
</dbReference>